<name>A0A1J0AKR3_BACIU</name>
<gene>
    <name evidence="1" type="ORF">pBS72_0690</name>
</gene>
<reference evidence="1" key="5">
    <citation type="submission" date="2016-08" db="EMBL/GenBank/DDBJ databases">
        <authorList>
            <person name="Satsunkevich N.E."/>
            <person name="Valentovich L.N."/>
            <person name="Kolomiets E.I."/>
            <person name="Titok M.A."/>
        </authorList>
    </citation>
    <scope>NUCLEOTIDE SEQUENCE</scope>
    <source>
        <strain evidence="1">72</strain>
        <plasmid evidence="1">pBS72</plasmid>
    </source>
</reference>
<sequence length="156" mass="18479">MKTCPYCASPVEREKNHYYCEFCCLNITPNQVQEDGNRSIISFSDESSESALNKTTPELMTLETIELLHLLRIARKERKSAYTQLTKIDRTEDNKSAVEHTHQDYQYFSKKTYVLENLLRQRFGYIPEKLDDQFFNEFHKMIANKKNTAKMRVYSD</sequence>
<evidence type="ECO:0000313" key="1">
    <source>
        <dbReference type="EMBL" id="APB62338.1"/>
    </source>
</evidence>
<dbReference type="AlphaFoldDB" id="A0A1J0AKR3"/>
<reference evidence="1" key="3">
    <citation type="journal article" date="2004" name="Mol. Biol. (Mosk.)">
        <title>The replication system of plasmids from Bacillus subtilis environmental isolates.</title>
        <authorList>
            <person name="Lagodich A.V."/>
            <person name="Shtaniuk Iu.V."/>
            <person name="Prozorov A.A."/>
            <person name="Titok M.A."/>
        </authorList>
    </citation>
    <scope>NUCLEOTIDE SEQUENCE</scope>
    <source>
        <strain evidence="1">72</strain>
        <plasmid evidence="1">pBS72</plasmid>
    </source>
</reference>
<accession>A0A1J0AKR3</accession>
<keyword evidence="1" id="KW-0614">Plasmid</keyword>
<organism evidence="1">
    <name type="scientific">Bacillus subtilis</name>
    <dbReference type="NCBI Taxonomy" id="1423"/>
    <lineage>
        <taxon>Bacteria</taxon>
        <taxon>Bacillati</taxon>
        <taxon>Bacillota</taxon>
        <taxon>Bacilli</taxon>
        <taxon>Bacillales</taxon>
        <taxon>Bacillaceae</taxon>
        <taxon>Bacillus</taxon>
    </lineage>
</organism>
<dbReference type="RefSeq" id="WP_172688821.1">
    <property type="nucleotide sequence ID" value="NZ_KX711616.1"/>
</dbReference>
<reference evidence="1" key="2">
    <citation type="journal article" date="2003" name="Plasmid">
        <title>Bacillus subtilis soil isolates: plasmid replicon analysis and construction of a new theta-replicating vector.</title>
        <authorList>
            <person name="Titok M.A."/>
            <person name="Chapuis J."/>
            <person name="Selezneva Y.V."/>
            <person name="Lagodich A.V."/>
            <person name="Prokulevich V.A."/>
            <person name="Ehrlich S.D."/>
            <person name="Janniere L."/>
        </authorList>
    </citation>
    <scope>NUCLEOTIDE SEQUENCE</scope>
    <source>
        <strain evidence="1">72</strain>
        <plasmid evidence="1">pBS72</plasmid>
    </source>
</reference>
<geneLocation type="plasmid" evidence="1">
    <name>pBS72</name>
</geneLocation>
<dbReference type="EMBL" id="KX711616">
    <property type="protein sequence ID" value="APB62338.1"/>
    <property type="molecule type" value="Genomic_DNA"/>
</dbReference>
<protein>
    <submittedName>
        <fullName evidence="1">Uncharacterized protein</fullName>
    </submittedName>
</protein>
<reference evidence="1" key="1">
    <citation type="journal article" date="2002" name="Mikrobiologiia">
        <title>Soil strain of Bacillus subtilis harboring a large plasmid that mediates high-frequency conjugal mobilization.</title>
        <authorList>
            <person name="Lotareva O.V."/>
            <person name="Poluektova E.U."/>
            <person name="Titok M.A."/>
            <person name="Prozorov A.A."/>
        </authorList>
    </citation>
    <scope>NUCLEOTIDE SEQUENCE</scope>
    <source>
        <strain evidence="1">72</strain>
        <plasmid evidence="1">pBS72</plasmid>
    </source>
</reference>
<proteinExistence type="predicted"/>
<reference evidence="1" key="4">
    <citation type="journal article" date="2006" name="Microbiology">
        <title>The replicative polymerases PolC and DnaE are required for theta replication of the Bacillus subtilis plasmid pBS72.</title>
        <authorList>
            <person name="Titok M."/>
            <person name="Suski C."/>
            <person name="Dalmais B."/>
            <person name="Ehrlich S.D."/>
            <person name="Janniere L."/>
        </authorList>
    </citation>
    <scope>NUCLEOTIDE SEQUENCE</scope>
    <source>
        <strain evidence="1">72</strain>
        <plasmid evidence="1">pBS72</plasmid>
    </source>
</reference>